<dbReference type="PANTHER" id="PTHR38479:SF2">
    <property type="entry name" value="WINGED HELIX DNA-BINDING DOMAIN-CONTAINING PROTEIN"/>
    <property type="match status" value="1"/>
</dbReference>
<dbReference type="OrthoDB" id="9148135at2"/>
<organism evidence="1 2">
    <name type="scientific">Streptomyces cinnamoneus</name>
    <name type="common">Streptoverticillium cinnamoneum</name>
    <dbReference type="NCBI Taxonomy" id="53446"/>
    <lineage>
        <taxon>Bacteria</taxon>
        <taxon>Bacillati</taxon>
        <taxon>Actinomycetota</taxon>
        <taxon>Actinomycetes</taxon>
        <taxon>Kitasatosporales</taxon>
        <taxon>Streptomycetaceae</taxon>
        <taxon>Streptomyces</taxon>
        <taxon>Streptomyces cinnamoneus group</taxon>
    </lineage>
</organism>
<dbReference type="PANTHER" id="PTHR38479">
    <property type="entry name" value="LMO0824 PROTEIN"/>
    <property type="match status" value="1"/>
</dbReference>
<keyword evidence="2" id="KW-1185">Reference proteome</keyword>
<reference evidence="1 2" key="1">
    <citation type="journal article" date="2017" name="Biochemistry">
        <title>Identification of the Biosynthetic Pathway for the Antibiotic Bicyclomycin.</title>
        <authorList>
            <person name="Patteson J."/>
            <person name="Cai W."/>
            <person name="Johnson R.A."/>
            <person name="Santa Maria K."/>
            <person name="Li B."/>
        </authorList>
    </citation>
    <scope>NUCLEOTIDE SEQUENCE [LARGE SCALE GENOMIC DNA]</scope>
    <source>
        <strain evidence="1 2">ATCC 21532</strain>
    </source>
</reference>
<proteinExistence type="predicted"/>
<dbReference type="Proteomes" id="UP000222531">
    <property type="component" value="Unassembled WGS sequence"/>
</dbReference>
<dbReference type="EMBL" id="NHZO01000072">
    <property type="protein sequence ID" value="PHQ52708.1"/>
    <property type="molecule type" value="Genomic_DNA"/>
</dbReference>
<accession>A0A2G1XNA5</accession>
<name>A0A2G1XNA5_STRCJ</name>
<dbReference type="Pfam" id="PF06224">
    <property type="entry name" value="AlkZ-like"/>
    <property type="match status" value="1"/>
</dbReference>
<protein>
    <submittedName>
        <fullName evidence="1">Uncharacterized protein</fullName>
    </submittedName>
</protein>
<comment type="caution">
    <text evidence="1">The sequence shown here is derived from an EMBL/GenBank/DDBJ whole genome shotgun (WGS) entry which is preliminary data.</text>
</comment>
<evidence type="ECO:0000313" key="1">
    <source>
        <dbReference type="EMBL" id="PHQ52708.1"/>
    </source>
</evidence>
<gene>
    <name evidence="1" type="ORF">BLA24_05380</name>
</gene>
<dbReference type="AlphaFoldDB" id="A0A2G1XNA5"/>
<evidence type="ECO:0000313" key="2">
    <source>
        <dbReference type="Proteomes" id="UP000222531"/>
    </source>
</evidence>
<sequence>MTALPHITAAQRRARLVRRHLLAPSVREKAPEAAADALVGLHATDPATVFLAAAARMHAPTAGAVEAALYGTPAGRPAGGQPAGAPALARIRCMRRTMFVVPAPLAPAVHAATAGGHAHRHRTDAMARLHDALGWDARRYAAVEHATLQALTAHGAATAVQLAAAIPDLREQIITFPGKPYESRQRASTPVLGVLAAEGRIRRARPAGSWTSAQFRWAPARPLPEVPVAEAKTELARRYVAAFGPVTVDDVRWWTGWTLTDTRKALAATGAQAVELDEGTGYSLPEHLDVPDDAPEPSAALLPGLDPTPMGWRHRGWYLDGDHTKALFDRNGNIGPTIWWNGRIVGAWAQQPHGHINHHFLTDPGREGRAAVATEIERLTAFLGGVRVTPCYRTPLERRLSAPPSGARTAG</sequence>
<dbReference type="InterPro" id="IPR009351">
    <property type="entry name" value="AlkZ-like"/>
</dbReference>
<dbReference type="RefSeq" id="WP_099198014.1">
    <property type="nucleotide sequence ID" value="NZ_JBIRXA010000002.1"/>
</dbReference>